<dbReference type="PANTHER" id="PTHR43292:SF3">
    <property type="entry name" value="ACYL-COA DEHYDROGENASE FADE29"/>
    <property type="match status" value="1"/>
</dbReference>
<evidence type="ECO:0000256" key="5">
    <source>
        <dbReference type="ARBA" id="ARBA00023002"/>
    </source>
</evidence>
<dbReference type="FunFam" id="2.40.110.10:FF:000011">
    <property type="entry name" value="Acyl-CoA dehydrogenase FadE34"/>
    <property type="match status" value="1"/>
</dbReference>
<dbReference type="SUPFAM" id="SSF47203">
    <property type="entry name" value="Acyl-CoA dehydrogenase C-terminal domain-like"/>
    <property type="match status" value="2"/>
</dbReference>
<evidence type="ECO:0000313" key="10">
    <source>
        <dbReference type="EMBL" id="NYT48319.1"/>
    </source>
</evidence>
<sequence length="774" mass="83694">MQASSQNERRQMEQAFADSARDFLRAVSPPARLRALRDTVPGYEREVWQKMAEAGWTGLLAPEELGGLELGLGAAAAIATEIGRNLLPEPYLPTAIHAAAALAALPASALRDELLAGLAAGTRVVGLAWQESHGGAPTAGQIAGTRADAHGGSTAISGAKQWVYPAVADGWLVFCGGSAAGVHWVPAATAGLRVDTHARVDGSLAATLNLDQAMVPSGNRLADAEAAERALQHAHGCARAVQAAELLGIAEQAFQATLDYLKTRVQFGKPIGSNQALQHRMVDARLQVELAGAVLREFLDQPPEDAGRFAAGSGRVKARCAHAALLMTRLAIQFHGAIGYTDELDVGLYLKRALHLAGWLGGVQECRRLAYSGAGAGEGEAETRAEPMDAGQDTDWNRVPEPVFRATIRRFLKENYPDALRNPPKRLHWADLKDWYLALSRQGWIAPAWPREHGGMGLDPDKLIAFIEEMEAYGVARTPDQGIINIGPVLIKYGTEAQRSKYLPKIISGENIWCQGYSEPNAGSDLASLRTEAVLEGDHFIVNGQKIWTTLAQDATHIFMLVRTDKTVKKQAGISFLLADMKSPGITVRPIRNIGGEEEFCEVFFDHVKVPKENLVGALNQGWTIAKALLDFERIFVGSPNQARYALNQLRLLGEARDLFADQAFADRYVASMLDVEDLQSLYAGYADIVKRGEPLPPSVSLLKIWATETYSRIAMEVVEAAQENGGDAATLWVGDTQITPCARLYNSAITTIYGGTNEIQRNILAKQVLGLPT</sequence>
<gene>
    <name evidence="10" type="ORF">H0A72_03250</name>
</gene>
<feature type="domain" description="Acyl-CoA dehydrogenase/oxidase N-terminal" evidence="9">
    <location>
        <begin position="13"/>
        <end position="121"/>
    </location>
</feature>
<dbReference type="InterPro" id="IPR009075">
    <property type="entry name" value="AcylCo_DH/oxidase_C"/>
</dbReference>
<dbReference type="Gene3D" id="2.40.110.10">
    <property type="entry name" value="Butyryl-CoA Dehydrogenase, subunit A, domain 2"/>
    <property type="match status" value="2"/>
</dbReference>
<dbReference type="InterPro" id="IPR036250">
    <property type="entry name" value="AcylCo_DH-like_C"/>
</dbReference>
<comment type="caution">
    <text evidence="10">The sequence shown here is derived from an EMBL/GenBank/DDBJ whole genome shotgun (WGS) entry which is preliminary data.</text>
</comment>
<dbReference type="CDD" id="cd00567">
    <property type="entry name" value="ACAD"/>
    <property type="match status" value="1"/>
</dbReference>
<feature type="domain" description="Acyl-CoA dehydrogenase/oxidase N-terminal" evidence="9">
    <location>
        <begin position="404"/>
        <end position="510"/>
    </location>
</feature>
<dbReference type="SUPFAM" id="SSF56645">
    <property type="entry name" value="Acyl-CoA dehydrogenase NM domain-like"/>
    <property type="match status" value="2"/>
</dbReference>
<dbReference type="EMBL" id="JACCEM010000002">
    <property type="protein sequence ID" value="NYT48319.1"/>
    <property type="molecule type" value="Genomic_DNA"/>
</dbReference>
<evidence type="ECO:0000259" key="8">
    <source>
        <dbReference type="Pfam" id="PF02770"/>
    </source>
</evidence>
<feature type="domain" description="Acyl-CoA oxidase/dehydrogenase middle" evidence="8">
    <location>
        <begin position="514"/>
        <end position="608"/>
    </location>
</feature>
<evidence type="ECO:0000256" key="6">
    <source>
        <dbReference type="SAM" id="MobiDB-lite"/>
    </source>
</evidence>
<dbReference type="Pfam" id="PF02770">
    <property type="entry name" value="Acyl-CoA_dh_M"/>
    <property type="match status" value="1"/>
</dbReference>
<evidence type="ECO:0000313" key="11">
    <source>
        <dbReference type="Proteomes" id="UP000559809"/>
    </source>
</evidence>
<dbReference type="AlphaFoldDB" id="A0A853FW21"/>
<name>A0A853FW21_9BURK</name>
<dbReference type="InterPro" id="IPR009100">
    <property type="entry name" value="AcylCoA_DH/oxidase_NM_dom_sf"/>
</dbReference>
<dbReference type="InterPro" id="IPR046373">
    <property type="entry name" value="Acyl-CoA_Oxase/DH_mid-dom_sf"/>
</dbReference>
<dbReference type="GO" id="GO:0050660">
    <property type="term" value="F:flavin adenine dinucleotide binding"/>
    <property type="evidence" value="ECO:0007669"/>
    <property type="project" value="InterPro"/>
</dbReference>
<organism evidence="10 11">
    <name type="scientific">Parapusillimonas granuli</name>
    <dbReference type="NCBI Taxonomy" id="380911"/>
    <lineage>
        <taxon>Bacteria</taxon>
        <taxon>Pseudomonadati</taxon>
        <taxon>Pseudomonadota</taxon>
        <taxon>Betaproteobacteria</taxon>
        <taxon>Burkholderiales</taxon>
        <taxon>Alcaligenaceae</taxon>
        <taxon>Parapusillimonas</taxon>
    </lineage>
</organism>
<evidence type="ECO:0000259" key="7">
    <source>
        <dbReference type="Pfam" id="PF00441"/>
    </source>
</evidence>
<evidence type="ECO:0000259" key="9">
    <source>
        <dbReference type="Pfam" id="PF02771"/>
    </source>
</evidence>
<keyword evidence="5" id="KW-0560">Oxidoreductase</keyword>
<dbReference type="InterPro" id="IPR052161">
    <property type="entry name" value="Mycobact_Acyl-CoA_DH"/>
</dbReference>
<reference evidence="10 11" key="1">
    <citation type="submission" date="2020-07" db="EMBL/GenBank/DDBJ databases">
        <title>Taxonomic revisions and descriptions of new bacterial species based on genomic comparisons in the high-G+C-content subgroup of the family Alcaligenaceae.</title>
        <authorList>
            <person name="Szabo A."/>
            <person name="Felfoldi T."/>
        </authorList>
    </citation>
    <scope>NUCLEOTIDE SEQUENCE [LARGE SCALE GENOMIC DNA]</scope>
    <source>
        <strain evidence="10 11">LMG 24012</strain>
    </source>
</reference>
<evidence type="ECO:0000256" key="3">
    <source>
        <dbReference type="ARBA" id="ARBA00022630"/>
    </source>
</evidence>
<dbReference type="InterPro" id="IPR013786">
    <property type="entry name" value="AcylCoA_DH/ox_N"/>
</dbReference>
<dbReference type="PANTHER" id="PTHR43292">
    <property type="entry name" value="ACYL-COA DEHYDROGENASE"/>
    <property type="match status" value="1"/>
</dbReference>
<accession>A0A853FW21</accession>
<keyword evidence="3" id="KW-0285">Flavoprotein</keyword>
<dbReference type="Gene3D" id="1.10.540.10">
    <property type="entry name" value="Acyl-CoA dehydrogenase/oxidase, N-terminal domain"/>
    <property type="match status" value="2"/>
</dbReference>
<evidence type="ECO:0000256" key="2">
    <source>
        <dbReference type="ARBA" id="ARBA00009347"/>
    </source>
</evidence>
<evidence type="ECO:0000256" key="4">
    <source>
        <dbReference type="ARBA" id="ARBA00022827"/>
    </source>
</evidence>
<keyword evidence="11" id="KW-1185">Reference proteome</keyword>
<dbReference type="Pfam" id="PF00441">
    <property type="entry name" value="Acyl-CoA_dh_1"/>
    <property type="match status" value="2"/>
</dbReference>
<feature type="region of interest" description="Disordered" evidence="6">
    <location>
        <begin position="377"/>
        <end position="396"/>
    </location>
</feature>
<evidence type="ECO:0000256" key="1">
    <source>
        <dbReference type="ARBA" id="ARBA00001974"/>
    </source>
</evidence>
<proteinExistence type="inferred from homology"/>
<dbReference type="Gene3D" id="1.20.140.10">
    <property type="entry name" value="Butyryl-CoA Dehydrogenase, subunit A, domain 3"/>
    <property type="match status" value="2"/>
</dbReference>
<dbReference type="InterPro" id="IPR037069">
    <property type="entry name" value="AcylCoA_DH/ox_N_sf"/>
</dbReference>
<protein>
    <submittedName>
        <fullName evidence="10">Acyl-CoA dehydrogenase</fullName>
    </submittedName>
</protein>
<dbReference type="RefSeq" id="WP_180153637.1">
    <property type="nucleotide sequence ID" value="NZ_JACCEM010000002.1"/>
</dbReference>
<dbReference type="InterPro" id="IPR006091">
    <property type="entry name" value="Acyl-CoA_Oxase/DH_mid-dom"/>
</dbReference>
<comment type="cofactor">
    <cofactor evidence="1">
        <name>FAD</name>
        <dbReference type="ChEBI" id="CHEBI:57692"/>
    </cofactor>
</comment>
<dbReference type="Proteomes" id="UP000559809">
    <property type="component" value="Unassembled WGS sequence"/>
</dbReference>
<dbReference type="Pfam" id="PF02771">
    <property type="entry name" value="Acyl-CoA_dh_N"/>
    <property type="match status" value="2"/>
</dbReference>
<keyword evidence="4" id="KW-0274">FAD</keyword>
<feature type="domain" description="Acyl-CoA dehydrogenase/oxidase C-terminal" evidence="7">
    <location>
        <begin position="237"/>
        <end position="368"/>
    </location>
</feature>
<dbReference type="GO" id="GO:0005886">
    <property type="term" value="C:plasma membrane"/>
    <property type="evidence" value="ECO:0007669"/>
    <property type="project" value="TreeGrafter"/>
</dbReference>
<dbReference type="GO" id="GO:0016627">
    <property type="term" value="F:oxidoreductase activity, acting on the CH-CH group of donors"/>
    <property type="evidence" value="ECO:0007669"/>
    <property type="project" value="InterPro"/>
</dbReference>
<feature type="domain" description="Acyl-CoA dehydrogenase/oxidase C-terminal" evidence="7">
    <location>
        <begin position="620"/>
        <end position="770"/>
    </location>
</feature>
<comment type="similarity">
    <text evidence="2">Belongs to the acyl-CoA dehydrogenase family.</text>
</comment>